<keyword evidence="12" id="KW-1185">Reference proteome</keyword>
<dbReference type="GO" id="GO:0008270">
    <property type="term" value="F:zinc ion binding"/>
    <property type="evidence" value="ECO:0007669"/>
    <property type="project" value="UniProtKB-KW"/>
</dbReference>
<dbReference type="InterPro" id="IPR013087">
    <property type="entry name" value="Znf_C2H2_type"/>
</dbReference>
<feature type="region of interest" description="Disordered" evidence="9">
    <location>
        <begin position="1"/>
        <end position="174"/>
    </location>
</feature>
<keyword evidence="3 8" id="KW-0863">Zinc-finger</keyword>
<proteinExistence type="predicted"/>
<keyword evidence="5" id="KW-0805">Transcription regulation</keyword>
<keyword evidence="7" id="KW-0539">Nucleus</keyword>
<feature type="compositionally biased region" description="Polar residues" evidence="9">
    <location>
        <begin position="72"/>
        <end position="88"/>
    </location>
</feature>
<feature type="compositionally biased region" description="Polar residues" evidence="9">
    <location>
        <begin position="126"/>
        <end position="141"/>
    </location>
</feature>
<feature type="region of interest" description="Disordered" evidence="9">
    <location>
        <begin position="249"/>
        <end position="290"/>
    </location>
</feature>
<dbReference type="InterPro" id="IPR051061">
    <property type="entry name" value="Zinc_finger_trans_reg"/>
</dbReference>
<dbReference type="SUPFAM" id="SSF57667">
    <property type="entry name" value="beta-beta-alpha zinc fingers"/>
    <property type="match status" value="1"/>
</dbReference>
<dbReference type="PROSITE" id="PS00028">
    <property type="entry name" value="ZINC_FINGER_C2H2_1"/>
    <property type="match status" value="2"/>
</dbReference>
<dbReference type="OrthoDB" id="6365676at2759"/>
<dbReference type="Proteomes" id="UP000076532">
    <property type="component" value="Unassembled WGS sequence"/>
</dbReference>
<gene>
    <name evidence="11" type="ORF">FIBSPDRAFT_801553</name>
</gene>
<dbReference type="PANTHER" id="PTHR46179">
    <property type="entry name" value="ZINC FINGER PROTEIN"/>
    <property type="match status" value="1"/>
</dbReference>
<evidence type="ECO:0000256" key="7">
    <source>
        <dbReference type="ARBA" id="ARBA00023242"/>
    </source>
</evidence>
<dbReference type="PANTHER" id="PTHR46179:SF13">
    <property type="entry name" value="C2H2-TYPE DOMAIN-CONTAINING PROTEIN"/>
    <property type="match status" value="1"/>
</dbReference>
<feature type="compositionally biased region" description="Polar residues" evidence="9">
    <location>
        <begin position="271"/>
        <end position="285"/>
    </location>
</feature>
<evidence type="ECO:0000256" key="8">
    <source>
        <dbReference type="PROSITE-ProRule" id="PRU00042"/>
    </source>
</evidence>
<dbReference type="GO" id="GO:0006357">
    <property type="term" value="P:regulation of transcription by RNA polymerase II"/>
    <property type="evidence" value="ECO:0007669"/>
    <property type="project" value="TreeGrafter"/>
</dbReference>
<dbReference type="STRING" id="436010.A0A165Z177"/>
<evidence type="ECO:0000313" key="11">
    <source>
        <dbReference type="EMBL" id="KZP10127.1"/>
    </source>
</evidence>
<evidence type="ECO:0000256" key="9">
    <source>
        <dbReference type="SAM" id="MobiDB-lite"/>
    </source>
</evidence>
<accession>A0A165Z177</accession>
<evidence type="ECO:0000256" key="3">
    <source>
        <dbReference type="ARBA" id="ARBA00022771"/>
    </source>
</evidence>
<evidence type="ECO:0000256" key="2">
    <source>
        <dbReference type="ARBA" id="ARBA00022723"/>
    </source>
</evidence>
<keyword evidence="2" id="KW-0479">Metal-binding</keyword>
<dbReference type="Pfam" id="PF00096">
    <property type="entry name" value="zf-C2H2"/>
    <property type="match status" value="2"/>
</dbReference>
<dbReference type="AlphaFoldDB" id="A0A165Z177"/>
<dbReference type="GO" id="GO:0005634">
    <property type="term" value="C:nucleus"/>
    <property type="evidence" value="ECO:0007669"/>
    <property type="project" value="UniProtKB-SubCell"/>
</dbReference>
<name>A0A165Z177_9AGAM</name>
<keyword evidence="6" id="KW-0804">Transcription</keyword>
<feature type="compositionally biased region" description="Low complexity" evidence="9">
    <location>
        <begin position="44"/>
        <end position="64"/>
    </location>
</feature>
<evidence type="ECO:0000259" key="10">
    <source>
        <dbReference type="PROSITE" id="PS50157"/>
    </source>
</evidence>
<evidence type="ECO:0000256" key="5">
    <source>
        <dbReference type="ARBA" id="ARBA00023015"/>
    </source>
</evidence>
<dbReference type="SMART" id="SM00355">
    <property type="entry name" value="ZnF_C2H2"/>
    <property type="match status" value="2"/>
</dbReference>
<feature type="compositionally biased region" description="Acidic residues" evidence="9">
    <location>
        <begin position="92"/>
        <end position="106"/>
    </location>
</feature>
<protein>
    <recommendedName>
        <fullName evidence="10">C2H2-type domain-containing protein</fullName>
    </recommendedName>
</protein>
<reference evidence="11 12" key="1">
    <citation type="journal article" date="2016" name="Mol. Biol. Evol.">
        <title>Comparative Genomics of Early-Diverging Mushroom-Forming Fungi Provides Insights into the Origins of Lignocellulose Decay Capabilities.</title>
        <authorList>
            <person name="Nagy L.G."/>
            <person name="Riley R."/>
            <person name="Tritt A."/>
            <person name="Adam C."/>
            <person name="Daum C."/>
            <person name="Floudas D."/>
            <person name="Sun H."/>
            <person name="Yadav J.S."/>
            <person name="Pangilinan J."/>
            <person name="Larsson K.H."/>
            <person name="Matsuura K."/>
            <person name="Barry K."/>
            <person name="Labutti K."/>
            <person name="Kuo R."/>
            <person name="Ohm R.A."/>
            <person name="Bhattacharya S.S."/>
            <person name="Shirouzu T."/>
            <person name="Yoshinaga Y."/>
            <person name="Martin F.M."/>
            <person name="Grigoriev I.V."/>
            <person name="Hibbett D.S."/>
        </authorList>
    </citation>
    <scope>NUCLEOTIDE SEQUENCE [LARGE SCALE GENOMIC DNA]</scope>
    <source>
        <strain evidence="11 12">CBS 109695</strain>
    </source>
</reference>
<keyword evidence="4" id="KW-0862">Zinc</keyword>
<dbReference type="PROSITE" id="PS50157">
    <property type="entry name" value="ZINC_FINGER_C2H2_2"/>
    <property type="match status" value="2"/>
</dbReference>
<comment type="subcellular location">
    <subcellularLocation>
        <location evidence="1">Nucleus</location>
    </subcellularLocation>
</comment>
<sequence>MASKSKAMEPTDESDGFVNITPDPNALLQGSTTEPDHEAEGAIQQSPTSPRRPTTRSQTTTTPSAAPRGNTRDAQTGSAQGEPSTSQHALDDADEGNPEDDDEEQQYEAPPPPPQYHGSAYARYTAPSQYTFLETYTSASQTERRGPRTRTAPPVPVPNLTKKSRGRRVPTTAVKETPSPVAVKAEGVQKAARVYVCKVEECGKCFSRGEHLKRHIRSIHTHEKPFQCSPPACDKYFNRHDNLLQHQKVHKGFSSPKESGDASYGPLHRMQQGSNYDNPQQSPPSENAMAPHAQPYQIFSSYHHSPPSGSAGYATNMAVSSLRTELSPSQVEPVPLPQNMDGPPSVHYPRAAYEHAPTTQGPPSANHVMGDVSAFFR</sequence>
<feature type="domain" description="C2H2-type" evidence="10">
    <location>
        <begin position="195"/>
        <end position="225"/>
    </location>
</feature>
<organism evidence="11 12">
    <name type="scientific">Athelia psychrophila</name>
    <dbReference type="NCBI Taxonomy" id="1759441"/>
    <lineage>
        <taxon>Eukaryota</taxon>
        <taxon>Fungi</taxon>
        <taxon>Dikarya</taxon>
        <taxon>Basidiomycota</taxon>
        <taxon>Agaricomycotina</taxon>
        <taxon>Agaricomycetes</taxon>
        <taxon>Agaricomycetidae</taxon>
        <taxon>Atheliales</taxon>
        <taxon>Atheliaceae</taxon>
        <taxon>Athelia</taxon>
    </lineage>
</organism>
<dbReference type="FunFam" id="3.30.160.60:FF:002343">
    <property type="entry name" value="Zinc finger protein 33A"/>
    <property type="match status" value="1"/>
</dbReference>
<evidence type="ECO:0000313" key="12">
    <source>
        <dbReference type="Proteomes" id="UP000076532"/>
    </source>
</evidence>
<feature type="domain" description="C2H2-type" evidence="10">
    <location>
        <begin position="226"/>
        <end position="255"/>
    </location>
</feature>
<evidence type="ECO:0000256" key="4">
    <source>
        <dbReference type="ARBA" id="ARBA00022833"/>
    </source>
</evidence>
<dbReference type="InterPro" id="IPR036236">
    <property type="entry name" value="Znf_C2H2_sf"/>
</dbReference>
<evidence type="ECO:0000256" key="6">
    <source>
        <dbReference type="ARBA" id="ARBA00023163"/>
    </source>
</evidence>
<dbReference type="Gene3D" id="3.30.160.60">
    <property type="entry name" value="Classic Zinc Finger"/>
    <property type="match status" value="2"/>
</dbReference>
<evidence type="ECO:0000256" key="1">
    <source>
        <dbReference type="ARBA" id="ARBA00004123"/>
    </source>
</evidence>
<dbReference type="EMBL" id="KV417686">
    <property type="protein sequence ID" value="KZP10127.1"/>
    <property type="molecule type" value="Genomic_DNA"/>
</dbReference>